<evidence type="ECO:0000256" key="5">
    <source>
        <dbReference type="ARBA" id="ARBA00022723"/>
    </source>
</evidence>
<keyword evidence="6" id="KW-0547">Nucleotide-binding</keyword>
<feature type="domain" description="CRESS-DNA virus Rep endonuclease" evidence="11">
    <location>
        <begin position="1"/>
        <end position="96"/>
    </location>
</feature>
<dbReference type="GO" id="GO:0000166">
    <property type="term" value="F:nucleotide binding"/>
    <property type="evidence" value="ECO:0007669"/>
    <property type="project" value="UniProtKB-KW"/>
</dbReference>
<evidence type="ECO:0000256" key="6">
    <source>
        <dbReference type="ARBA" id="ARBA00022741"/>
    </source>
</evidence>
<name>A0A5K1TZK7_ENTHI</name>
<dbReference type="Proteomes" id="UP000078387">
    <property type="component" value="Unassembled WGS sequence"/>
</dbReference>
<dbReference type="GO" id="GO:0016787">
    <property type="term" value="F:hydrolase activity"/>
    <property type="evidence" value="ECO:0007669"/>
    <property type="project" value="UniProtKB-KW"/>
</dbReference>
<dbReference type="VEuPathDB" id="AmoebaDB:EHI5A_118450"/>
<evidence type="ECO:0000256" key="9">
    <source>
        <dbReference type="ARBA" id="ARBA00023124"/>
    </source>
</evidence>
<accession>A0A5K1TZK7</accession>
<dbReference type="GO" id="GO:0046872">
    <property type="term" value="F:metal ion binding"/>
    <property type="evidence" value="ECO:0007669"/>
    <property type="project" value="UniProtKB-KW"/>
</dbReference>
<evidence type="ECO:0000313" key="12">
    <source>
        <dbReference type="EMBL" id="GAT97056.1"/>
    </source>
</evidence>
<evidence type="ECO:0000256" key="10">
    <source>
        <dbReference type="ARBA" id="ARBA00023125"/>
    </source>
</evidence>
<keyword evidence="8" id="KW-0378">Hydrolase</keyword>
<dbReference type="Gene3D" id="3.40.1310.20">
    <property type="match status" value="1"/>
</dbReference>
<evidence type="ECO:0000256" key="1">
    <source>
        <dbReference type="ARBA" id="ARBA00022679"/>
    </source>
</evidence>
<comment type="caution">
    <text evidence="12">The sequence shown here is derived from an EMBL/GenBank/DDBJ whole genome shotgun (WGS) entry which is preliminary data.</text>
</comment>
<dbReference type="InterPro" id="IPR049912">
    <property type="entry name" value="CRESS_DNA_REP"/>
</dbReference>
<keyword evidence="5" id="KW-0479">Metal-binding</keyword>
<keyword evidence="3" id="KW-0235">DNA replication</keyword>
<evidence type="ECO:0000313" key="13">
    <source>
        <dbReference type="Proteomes" id="UP000078387"/>
    </source>
</evidence>
<dbReference type="EMBL" id="BDEQ01000001">
    <property type="protein sequence ID" value="GAT97056.1"/>
    <property type="molecule type" value="Genomic_DNA"/>
</dbReference>
<dbReference type="VEuPathDB" id="AmoebaDB:EHI7A_202550"/>
<dbReference type="GO" id="GO:0006260">
    <property type="term" value="P:DNA replication"/>
    <property type="evidence" value="ECO:0007669"/>
    <property type="project" value="UniProtKB-KW"/>
</dbReference>
<evidence type="ECO:0000256" key="8">
    <source>
        <dbReference type="ARBA" id="ARBA00022801"/>
    </source>
</evidence>
<dbReference type="Pfam" id="PF02407">
    <property type="entry name" value="Viral_Rep"/>
    <property type="match status" value="1"/>
</dbReference>
<sequence length="169" mass="19438">MHARRFQLTLNQPQHYAAVKDALTTKPYFKYLISCREVAPTTGHEHVHIFVCFEKDVRLSVELMHGAHIEKCRGSNKQNIDYIKKHSDIIDEIGEAPKQGRAHTVRELLAIDDPGDLPYCEFATWNKVKFVDQSMTVDDVYKPDIKVFYIYGNSGIGKTKKVIELFLTI</sequence>
<dbReference type="VEuPathDB" id="AmoebaDB:EHI_145460"/>
<keyword evidence="10" id="KW-0238">DNA-binding</keyword>
<evidence type="ECO:0000259" key="11">
    <source>
        <dbReference type="PROSITE" id="PS52020"/>
    </source>
</evidence>
<reference evidence="12 13" key="1">
    <citation type="submission" date="2016-05" db="EMBL/GenBank/DDBJ databases">
        <title>First whole genome sequencing of Entamoeba histolytica HM1:IMSS-clone-6.</title>
        <authorList>
            <person name="Mukherjee Avik.K."/>
            <person name="Izumyama S."/>
            <person name="Nakada-Tsukui K."/>
            <person name="Nozaki T."/>
        </authorList>
    </citation>
    <scope>NUCLEOTIDE SEQUENCE [LARGE SCALE GENOMIC DNA]</scope>
    <source>
        <strain evidence="12 13">HM1:IMSS clone 6</strain>
    </source>
</reference>
<keyword evidence="7" id="KW-0255">Endonuclease</keyword>
<dbReference type="VEuPathDB" id="AmoebaDB:KM1_293980"/>
<evidence type="ECO:0000256" key="2">
    <source>
        <dbReference type="ARBA" id="ARBA00022695"/>
    </source>
</evidence>
<protein>
    <recommendedName>
        <fullName evidence="11">CRESS-DNA virus Rep endonuclease domain-containing protein</fullName>
    </recommendedName>
</protein>
<proteinExistence type="predicted"/>
<evidence type="ECO:0000256" key="3">
    <source>
        <dbReference type="ARBA" id="ARBA00022705"/>
    </source>
</evidence>
<dbReference type="PROSITE" id="PS52020">
    <property type="entry name" value="CRESS_DNA_REP"/>
    <property type="match status" value="1"/>
</dbReference>
<keyword evidence="1" id="KW-0808">Transferase</keyword>
<keyword evidence="2" id="KW-0548">Nucleotidyltransferase</keyword>
<keyword evidence="4" id="KW-0540">Nuclease</keyword>
<dbReference type="GO" id="GO:0003677">
    <property type="term" value="F:DNA binding"/>
    <property type="evidence" value="ECO:0007669"/>
    <property type="project" value="UniProtKB-KW"/>
</dbReference>
<keyword evidence="9" id="KW-0190">Covalent protein-DNA linkage</keyword>
<organism evidence="12 13">
    <name type="scientific">Entamoeba histolytica</name>
    <dbReference type="NCBI Taxonomy" id="5759"/>
    <lineage>
        <taxon>Eukaryota</taxon>
        <taxon>Amoebozoa</taxon>
        <taxon>Evosea</taxon>
        <taxon>Archamoebae</taxon>
        <taxon>Mastigamoebida</taxon>
        <taxon>Entamoebidae</taxon>
        <taxon>Entamoeba</taxon>
    </lineage>
</organism>
<dbReference type="GO" id="GO:0016779">
    <property type="term" value="F:nucleotidyltransferase activity"/>
    <property type="evidence" value="ECO:0007669"/>
    <property type="project" value="UniProtKB-KW"/>
</dbReference>
<gene>
    <name evidence="12" type="ORF">CL6EHI_145460</name>
</gene>
<dbReference type="GO" id="GO:0004519">
    <property type="term" value="F:endonuclease activity"/>
    <property type="evidence" value="ECO:0007669"/>
    <property type="project" value="UniProtKB-KW"/>
</dbReference>
<evidence type="ECO:0000256" key="4">
    <source>
        <dbReference type="ARBA" id="ARBA00022722"/>
    </source>
</evidence>
<evidence type="ECO:0000256" key="7">
    <source>
        <dbReference type="ARBA" id="ARBA00022759"/>
    </source>
</evidence>
<dbReference type="OMA" id="HDHIHIF"/>
<dbReference type="AlphaFoldDB" id="A0A5K1TZK7"/>